<dbReference type="PANTHER" id="PTHR38421">
    <property type="entry name" value="TRANSMEMBRANE PROTEIN USGS"/>
    <property type="match status" value="1"/>
</dbReference>
<name>A0AAD4EMY5_9PEZI</name>
<accession>A0AAD4EMY5</accession>
<protein>
    <recommendedName>
        <fullName evidence="5">Transmembrane protein UsgS</fullName>
    </recommendedName>
</protein>
<dbReference type="PANTHER" id="PTHR38421:SF1">
    <property type="entry name" value="TRANSMEMBRANE PROTEIN"/>
    <property type="match status" value="1"/>
</dbReference>
<reference evidence="3" key="1">
    <citation type="submission" date="2023-02" db="EMBL/GenBank/DDBJ databases">
        <authorList>
            <person name="Palmer J.M."/>
        </authorList>
    </citation>
    <scope>NUCLEOTIDE SEQUENCE</scope>
    <source>
        <strain evidence="3">FW57</strain>
    </source>
</reference>
<evidence type="ECO:0000256" key="2">
    <source>
        <dbReference type="SAM" id="Phobius"/>
    </source>
</evidence>
<feature type="transmembrane region" description="Helical" evidence="2">
    <location>
        <begin position="196"/>
        <end position="215"/>
    </location>
</feature>
<sequence>MSADGRPHLDKAKLKKQFDISHFDLNAIIRGIQLTLVGAQRALQNPEIFTSQHYKQAAIAVAAGIVIRMLIAFPIIGIKVLLWFLSFFLSLDRVTWDDKLVNGLTFIEEHVLQAPLFFMSLMRYVTPTLDDLFMSSLRWVDQTYVQKHKNDADPSRLRAMYYPQLQLYRATDGRTHSSSTAESVTLFLYRFARKGALSLAVFALSYVPYVGRLVLPAASFWTFNRAVGLGPASVIFGTGVLLPRRYLVIFLQSYFASRSLMRELLEPYFARIKFTAEEKRKWFRSREGLLFGFGIGFYVLLRVPLLGVLIYGIAEASTAYLITKVSDPPPPPSESQGFAASQTEWRNKQKFLSLSLGNLDALHDKPPPYSELDPHPAAAQQ</sequence>
<comment type="caution">
    <text evidence="3">The sequence shown here is derived from an EMBL/GenBank/DDBJ whole genome shotgun (WGS) entry which is preliminary data.</text>
</comment>
<feature type="region of interest" description="Disordered" evidence="1">
    <location>
        <begin position="362"/>
        <end position="381"/>
    </location>
</feature>
<keyword evidence="4" id="KW-1185">Reference proteome</keyword>
<dbReference type="EMBL" id="JAHCVI010000006">
    <property type="protein sequence ID" value="KAG7284174.1"/>
    <property type="molecule type" value="Genomic_DNA"/>
</dbReference>
<evidence type="ECO:0000313" key="4">
    <source>
        <dbReference type="Proteomes" id="UP001197093"/>
    </source>
</evidence>
<feature type="transmembrane region" description="Helical" evidence="2">
    <location>
        <begin position="57"/>
        <end position="85"/>
    </location>
</feature>
<keyword evidence="2" id="KW-1133">Transmembrane helix</keyword>
<proteinExistence type="predicted"/>
<evidence type="ECO:0000256" key="1">
    <source>
        <dbReference type="SAM" id="MobiDB-lite"/>
    </source>
</evidence>
<feature type="transmembrane region" description="Helical" evidence="2">
    <location>
        <begin position="289"/>
        <end position="314"/>
    </location>
</feature>
<keyword evidence="2" id="KW-0472">Membrane</keyword>
<keyword evidence="2" id="KW-0812">Transmembrane</keyword>
<feature type="transmembrane region" description="Helical" evidence="2">
    <location>
        <begin position="235"/>
        <end position="255"/>
    </location>
</feature>
<organism evidence="3 4">
    <name type="scientific">Staphylotrichum longicolle</name>
    <dbReference type="NCBI Taxonomy" id="669026"/>
    <lineage>
        <taxon>Eukaryota</taxon>
        <taxon>Fungi</taxon>
        <taxon>Dikarya</taxon>
        <taxon>Ascomycota</taxon>
        <taxon>Pezizomycotina</taxon>
        <taxon>Sordariomycetes</taxon>
        <taxon>Sordariomycetidae</taxon>
        <taxon>Sordariales</taxon>
        <taxon>Chaetomiaceae</taxon>
        <taxon>Staphylotrichum</taxon>
    </lineage>
</organism>
<dbReference type="Proteomes" id="UP001197093">
    <property type="component" value="Unassembled WGS sequence"/>
</dbReference>
<gene>
    <name evidence="3" type="ORF">NEMBOFW57_010536</name>
</gene>
<evidence type="ECO:0008006" key="5">
    <source>
        <dbReference type="Google" id="ProtNLM"/>
    </source>
</evidence>
<dbReference type="AlphaFoldDB" id="A0AAD4EMY5"/>
<evidence type="ECO:0000313" key="3">
    <source>
        <dbReference type="EMBL" id="KAG7284174.1"/>
    </source>
</evidence>